<comment type="caution">
    <text evidence="1">The sequence shown here is derived from an EMBL/GenBank/DDBJ whole genome shotgun (WGS) entry which is preliminary data.</text>
</comment>
<gene>
    <name evidence="1" type="ORF">J9259_06970</name>
</gene>
<accession>A0A8J7YL90</accession>
<organism evidence="1 2">
    <name type="scientific">Candidatus Sysuiplasma superficiale</name>
    <dbReference type="NCBI Taxonomy" id="2823368"/>
    <lineage>
        <taxon>Archaea</taxon>
        <taxon>Methanobacteriati</taxon>
        <taxon>Thermoplasmatota</taxon>
        <taxon>Thermoplasmata</taxon>
        <taxon>Candidatus Sysuiplasmatales</taxon>
        <taxon>Candidatus Sysuiplasmataceae</taxon>
        <taxon>Candidatus Sysuiplasma</taxon>
    </lineage>
</organism>
<dbReference type="Proteomes" id="UP000716004">
    <property type="component" value="Unassembled WGS sequence"/>
</dbReference>
<name>A0A8J7YL90_9ARCH</name>
<dbReference type="EMBL" id="JAGVSJ010000018">
    <property type="protein sequence ID" value="MBX8632239.1"/>
    <property type="molecule type" value="Genomic_DNA"/>
</dbReference>
<dbReference type="InterPro" id="IPR032720">
    <property type="entry name" value="Cys_rich_CWC"/>
</dbReference>
<proteinExistence type="predicted"/>
<sequence>MTRNKRCELCGNEFVCGGLSGCWCRNISISAQRRQILSSIAEDCVCRNCISDKK</sequence>
<dbReference type="Pfam" id="PF14375">
    <property type="entry name" value="Cys_rich_CWC"/>
    <property type="match status" value="1"/>
</dbReference>
<protein>
    <submittedName>
        <fullName evidence="1">Cysteine-rich CWC family protein</fullName>
    </submittedName>
</protein>
<evidence type="ECO:0000313" key="1">
    <source>
        <dbReference type="EMBL" id="MBX8632239.1"/>
    </source>
</evidence>
<evidence type="ECO:0000313" key="2">
    <source>
        <dbReference type="Proteomes" id="UP000716004"/>
    </source>
</evidence>
<dbReference type="AlphaFoldDB" id="A0A8J7YL90"/>
<reference evidence="1" key="1">
    <citation type="submission" date="2021-04" db="EMBL/GenBank/DDBJ databases">
        <title>Genomic insights into ecological role and evolution of a novel Thermoplasmata order Candidatus Sysuiplasmatales.</title>
        <authorList>
            <person name="Yuan Y."/>
        </authorList>
    </citation>
    <scope>NUCLEOTIDE SEQUENCE</scope>
    <source>
        <strain evidence="1">YP2-bin.285</strain>
    </source>
</reference>